<keyword evidence="3" id="KW-1185">Reference proteome</keyword>
<feature type="domain" description="DinB-like" evidence="1">
    <location>
        <begin position="15"/>
        <end position="175"/>
    </location>
</feature>
<evidence type="ECO:0000313" key="3">
    <source>
        <dbReference type="Proteomes" id="UP001317259"/>
    </source>
</evidence>
<dbReference type="Pfam" id="PF12867">
    <property type="entry name" value="DinB_2"/>
    <property type="match status" value="1"/>
</dbReference>
<dbReference type="InterPro" id="IPR024775">
    <property type="entry name" value="DinB-like"/>
</dbReference>
<evidence type="ECO:0000313" key="2">
    <source>
        <dbReference type="EMBL" id="MCK2213998.1"/>
    </source>
</evidence>
<dbReference type="SUPFAM" id="SSF109854">
    <property type="entry name" value="DinB/YfiT-like putative metalloenzymes"/>
    <property type="match status" value="1"/>
</dbReference>
<dbReference type="InterPro" id="IPR034660">
    <property type="entry name" value="DinB/YfiT-like"/>
</dbReference>
<comment type="caution">
    <text evidence="2">The sequence shown here is derived from an EMBL/GenBank/DDBJ whole genome shotgun (WGS) entry which is preliminary data.</text>
</comment>
<gene>
    <name evidence="2" type="ORF">MF672_009365</name>
</gene>
<reference evidence="2 3" key="1">
    <citation type="submission" date="2022-04" db="EMBL/GenBank/DDBJ databases">
        <title>Genome draft of Actinomadura sp. ATCC 31491.</title>
        <authorList>
            <person name="Shi X."/>
            <person name="Du Y."/>
        </authorList>
    </citation>
    <scope>NUCLEOTIDE SEQUENCE [LARGE SCALE GENOMIC DNA]</scope>
    <source>
        <strain evidence="2 3">ATCC 31491</strain>
    </source>
</reference>
<dbReference type="RefSeq" id="WP_242373334.1">
    <property type="nucleotide sequence ID" value="NZ_JAKRKC020000001.1"/>
</dbReference>
<accession>A0ABT0FNR7</accession>
<proteinExistence type="predicted"/>
<name>A0ABT0FNR7_9ACTN</name>
<evidence type="ECO:0000259" key="1">
    <source>
        <dbReference type="Pfam" id="PF12867"/>
    </source>
</evidence>
<dbReference type="EMBL" id="JAKRKC020000001">
    <property type="protein sequence ID" value="MCK2213998.1"/>
    <property type="molecule type" value="Genomic_DNA"/>
</dbReference>
<protein>
    <submittedName>
        <fullName evidence="2">DinB family protein</fullName>
    </submittedName>
</protein>
<sequence>MSERIGWNPLLREQIDFHWTHQLRGRLDGLSDDEYFWEPVPGCWNVRPRGTGTAPVQAGSGELVIDFAFPPPEPPPFTTIAWRLGHVIVGVLAMRNASHFGRPPTDYQSFAYAGSAAAALEQLDAEYATWLAGVESLGADGLARPCGEAEGVYAELPMAALVLHINRELIHHLSEVCLLRDLYHYRQRGSEGSGS</sequence>
<organism evidence="2 3">
    <name type="scientific">Actinomadura luzonensis</name>
    <dbReference type="NCBI Taxonomy" id="2805427"/>
    <lineage>
        <taxon>Bacteria</taxon>
        <taxon>Bacillati</taxon>
        <taxon>Actinomycetota</taxon>
        <taxon>Actinomycetes</taxon>
        <taxon>Streptosporangiales</taxon>
        <taxon>Thermomonosporaceae</taxon>
        <taxon>Actinomadura</taxon>
    </lineage>
</organism>
<dbReference type="Proteomes" id="UP001317259">
    <property type="component" value="Unassembled WGS sequence"/>
</dbReference>